<dbReference type="Proteomes" id="UP001629113">
    <property type="component" value="Unassembled WGS sequence"/>
</dbReference>
<reference evidence="3 4" key="1">
    <citation type="submission" date="2024-06" db="EMBL/GenBank/DDBJ databases">
        <title>Complete genome of Phlyctema vagabunda strain 19-DSS-EL-015.</title>
        <authorList>
            <person name="Fiorenzani C."/>
        </authorList>
    </citation>
    <scope>NUCLEOTIDE SEQUENCE [LARGE SCALE GENOMIC DNA]</scope>
    <source>
        <strain evidence="3 4">19-DSS-EL-015</strain>
    </source>
</reference>
<feature type="domain" description="BHLH" evidence="2">
    <location>
        <begin position="283"/>
        <end position="355"/>
    </location>
</feature>
<dbReference type="EMBL" id="JBFCZG010000011">
    <property type="protein sequence ID" value="KAL3417142.1"/>
    <property type="molecule type" value="Genomic_DNA"/>
</dbReference>
<dbReference type="CDD" id="cd11399">
    <property type="entry name" value="bHLHzip_scHMS1_like"/>
    <property type="match status" value="1"/>
</dbReference>
<dbReference type="PROSITE" id="PS50888">
    <property type="entry name" value="BHLH"/>
    <property type="match status" value="1"/>
</dbReference>
<accession>A0ABR4P1R7</accession>
<evidence type="ECO:0000313" key="4">
    <source>
        <dbReference type="Proteomes" id="UP001629113"/>
    </source>
</evidence>
<dbReference type="Pfam" id="PF00010">
    <property type="entry name" value="HLH"/>
    <property type="match status" value="1"/>
</dbReference>
<evidence type="ECO:0000259" key="2">
    <source>
        <dbReference type="PROSITE" id="PS50888"/>
    </source>
</evidence>
<protein>
    <submittedName>
        <fullName evidence="3">Helix-loop-helix DNA-binding domain-containing protein</fullName>
    </submittedName>
</protein>
<feature type="compositionally biased region" description="Low complexity" evidence="1">
    <location>
        <begin position="389"/>
        <end position="402"/>
    </location>
</feature>
<feature type="compositionally biased region" description="Low complexity" evidence="1">
    <location>
        <begin position="234"/>
        <end position="248"/>
    </location>
</feature>
<feature type="region of interest" description="Disordered" evidence="1">
    <location>
        <begin position="389"/>
        <end position="408"/>
    </location>
</feature>
<gene>
    <name evidence="3" type="ORF">PVAG01_11142</name>
</gene>
<feature type="region of interest" description="Disordered" evidence="1">
    <location>
        <begin position="49"/>
        <end position="85"/>
    </location>
</feature>
<dbReference type="InterPro" id="IPR052099">
    <property type="entry name" value="Regulatory_TF_Diverse"/>
</dbReference>
<evidence type="ECO:0000313" key="3">
    <source>
        <dbReference type="EMBL" id="KAL3417142.1"/>
    </source>
</evidence>
<keyword evidence="4" id="KW-1185">Reference proteome</keyword>
<dbReference type="InterPro" id="IPR011598">
    <property type="entry name" value="bHLH_dom"/>
</dbReference>
<dbReference type="PANTHER" id="PTHR47336">
    <property type="entry name" value="TRANSCRIPTION FACTOR HMS1-RELATED"/>
    <property type="match status" value="1"/>
</dbReference>
<feature type="compositionally biased region" description="Low complexity" evidence="1">
    <location>
        <begin position="64"/>
        <end position="76"/>
    </location>
</feature>
<sequence>MSSTTTFTTTSLSRPKTKTQSVDYFSLSSQKAQNIVTVQPRSTSPFRFWSTAEEELESPEESASDSFLTTPTSRSPSPHPTYHLPQSPAAVQKTVEPAPVSALDNFGTVEDWMCWDSCGSIDDACEKALSPTSEYFPELKLEPTSPSPIMSSVNPRSMSLNNDDSALFNGGGAQEHLYSTPLSWTRPVLPQPRQHQQLQPLFTTTLSPGEESKLRSIAMPSNSMPIYPGSPTQSEMSSPSMEPESMSMRPRKRKNSTDDDEADDDDEDRHRDHLREPLRKQPIKKTAHNMIEKRYRTNLNDKIAALRDSVPSLRVMVKKNSRGEEIEEDLQGLTPAHKLNKATVLSKATEYIAHLEKRNKHMARENTQLKARVEAFEILMLSQQSTQQQQMQQQQQQQQRQSGYGMMR</sequence>
<organism evidence="3 4">
    <name type="scientific">Phlyctema vagabunda</name>
    <dbReference type="NCBI Taxonomy" id="108571"/>
    <lineage>
        <taxon>Eukaryota</taxon>
        <taxon>Fungi</taxon>
        <taxon>Dikarya</taxon>
        <taxon>Ascomycota</taxon>
        <taxon>Pezizomycotina</taxon>
        <taxon>Leotiomycetes</taxon>
        <taxon>Helotiales</taxon>
        <taxon>Dermateaceae</taxon>
        <taxon>Phlyctema</taxon>
    </lineage>
</organism>
<proteinExistence type="predicted"/>
<dbReference type="PANTHER" id="PTHR47336:SF2">
    <property type="entry name" value="TRANSCRIPTION FACTOR HMS1-RELATED"/>
    <property type="match status" value="1"/>
</dbReference>
<dbReference type="SMART" id="SM00353">
    <property type="entry name" value="HLH"/>
    <property type="match status" value="1"/>
</dbReference>
<dbReference type="SUPFAM" id="SSF47459">
    <property type="entry name" value="HLH, helix-loop-helix DNA-binding domain"/>
    <property type="match status" value="1"/>
</dbReference>
<dbReference type="Gene3D" id="4.10.280.10">
    <property type="entry name" value="Helix-loop-helix DNA-binding domain"/>
    <property type="match status" value="1"/>
</dbReference>
<feature type="region of interest" description="Disordered" evidence="1">
    <location>
        <begin position="220"/>
        <end position="289"/>
    </location>
</feature>
<dbReference type="GO" id="GO:0003677">
    <property type="term" value="F:DNA binding"/>
    <property type="evidence" value="ECO:0007669"/>
    <property type="project" value="UniProtKB-KW"/>
</dbReference>
<feature type="compositionally biased region" description="Basic and acidic residues" evidence="1">
    <location>
        <begin position="268"/>
        <end position="279"/>
    </location>
</feature>
<feature type="compositionally biased region" description="Acidic residues" evidence="1">
    <location>
        <begin position="52"/>
        <end position="63"/>
    </location>
</feature>
<feature type="compositionally biased region" description="Acidic residues" evidence="1">
    <location>
        <begin position="258"/>
        <end position="267"/>
    </location>
</feature>
<name>A0ABR4P1R7_9HELO</name>
<keyword evidence="3" id="KW-0238">DNA-binding</keyword>
<evidence type="ECO:0000256" key="1">
    <source>
        <dbReference type="SAM" id="MobiDB-lite"/>
    </source>
</evidence>
<comment type="caution">
    <text evidence="3">The sequence shown here is derived from an EMBL/GenBank/DDBJ whole genome shotgun (WGS) entry which is preliminary data.</text>
</comment>
<dbReference type="InterPro" id="IPR036638">
    <property type="entry name" value="HLH_DNA-bd_sf"/>
</dbReference>